<evidence type="ECO:0000313" key="2">
    <source>
        <dbReference type="Proteomes" id="UP001223720"/>
    </source>
</evidence>
<gene>
    <name evidence="1" type="primary">mobC</name>
    <name evidence="1" type="ORF">KEC54_28390</name>
</gene>
<organism evidence="1 2">
    <name type="scientific">Methylorubrum extorquens</name>
    <name type="common">Methylobacterium dichloromethanicum</name>
    <name type="synonym">Methylobacterium extorquens</name>
    <dbReference type="NCBI Taxonomy" id="408"/>
    <lineage>
        <taxon>Bacteria</taxon>
        <taxon>Pseudomonadati</taxon>
        <taxon>Pseudomonadota</taxon>
        <taxon>Alphaproteobacteria</taxon>
        <taxon>Hyphomicrobiales</taxon>
        <taxon>Methylobacteriaceae</taxon>
        <taxon>Methylorubrum</taxon>
    </lineage>
</organism>
<keyword evidence="1" id="KW-0614">Plasmid</keyword>
<dbReference type="Pfam" id="PF21983">
    <property type="entry name" value="NikA-like"/>
    <property type="match status" value="1"/>
</dbReference>
<accession>A0AAX3WRJ5</accession>
<evidence type="ECO:0000313" key="1">
    <source>
        <dbReference type="EMBL" id="WHQ72978.1"/>
    </source>
</evidence>
<dbReference type="InterPro" id="IPR053842">
    <property type="entry name" value="NikA-like"/>
</dbReference>
<dbReference type="AlphaFoldDB" id="A0AAX3WRJ5"/>
<protein>
    <submittedName>
        <fullName evidence="1">Plasmid mobilization relaxosome protein MobC</fullName>
    </submittedName>
</protein>
<geneLocation type="plasmid" evidence="1 2">
    <name>pME152</name>
</geneLocation>
<dbReference type="RefSeq" id="WP_283536477.1">
    <property type="nucleotide sequence ID" value="NZ_CP073634.1"/>
</dbReference>
<proteinExistence type="predicted"/>
<dbReference type="EMBL" id="CP073634">
    <property type="protein sequence ID" value="WHQ72978.1"/>
    <property type="molecule type" value="Genomic_DNA"/>
</dbReference>
<dbReference type="Proteomes" id="UP001223720">
    <property type="component" value="Plasmid pME152"/>
</dbReference>
<reference evidence="1" key="1">
    <citation type="journal article" date="2022" name="Biotechnol. Bioprocess Eng.">
        <title>Pan-genome Analysis Reveals Comparative Genomic Features of Central Metabolic Pathways in Methylorubrum extorquens.</title>
        <authorList>
            <person name="Lee G.M."/>
            <person name="Scott-Nevros Z.K."/>
            <person name="Lee S.-M."/>
            <person name="Kim D."/>
        </authorList>
    </citation>
    <scope>NUCLEOTIDE SEQUENCE</scope>
    <source>
        <strain evidence="1">ATCC 55366</strain>
        <plasmid evidence="1">pME152</plasmid>
    </source>
</reference>
<sequence length="172" mass="18196">MAFIGVHVSEELKARFAALAQSEGGQSALLRRLVSTVTEQAPDTVRPLATGVSDKVTVRFRRSERAAITDAAAARGMTRTGWIASLVRARLGLGLPLNGGEEEALRAIARELHRIGGSINQIARAANLAAQTGQPVTFDPAVLEEARGVVVEATGELRHVLARSAGSWKVPV</sequence>
<name>A0AAX3WRJ5_METEX</name>